<sequence length="149" mass="15831">MTLPIDSAISNAPVLRTISRVAAIWHLSDADLAGLIDMPPADLRVAMTAAQDGETVALSCVALERLGHLLGIYRALRDLFPIEAQRLAWIREPNAATPFDGTSPLALLSRDAEGLLIVRGFLNGWLAGDLPGATGVGCDLVVNVTIHEK</sequence>
<gene>
    <name evidence="2" type="ORF">CLV79_10934</name>
    <name evidence="3" type="ORF">LOS8367_02863</name>
</gene>
<keyword evidence="5" id="KW-1185">Reference proteome</keyword>
<feature type="domain" description="Antitoxin Xre/MbcA/ParS-like toxin-binding" evidence="1">
    <location>
        <begin position="75"/>
        <end position="123"/>
    </location>
</feature>
<dbReference type="Proteomes" id="UP000240624">
    <property type="component" value="Unassembled WGS sequence"/>
</dbReference>
<organism evidence="3 4">
    <name type="scientific">Limimaricola soesokkakensis</name>
    <dbReference type="NCBI Taxonomy" id="1343159"/>
    <lineage>
        <taxon>Bacteria</taxon>
        <taxon>Pseudomonadati</taxon>
        <taxon>Pseudomonadota</taxon>
        <taxon>Alphaproteobacteria</taxon>
        <taxon>Rhodobacterales</taxon>
        <taxon>Paracoccaceae</taxon>
        <taxon>Limimaricola</taxon>
    </lineage>
</organism>
<protein>
    <submittedName>
        <fullName evidence="2">Uncharacterized protein DUF2384</fullName>
    </submittedName>
</protein>
<evidence type="ECO:0000259" key="1">
    <source>
        <dbReference type="Pfam" id="PF09722"/>
    </source>
</evidence>
<dbReference type="EMBL" id="PYGB01000009">
    <property type="protein sequence ID" value="PSK84062.1"/>
    <property type="molecule type" value="Genomic_DNA"/>
</dbReference>
<dbReference type="EMBL" id="FWFY01000009">
    <property type="protein sequence ID" value="SLN59636.1"/>
    <property type="molecule type" value="Genomic_DNA"/>
</dbReference>
<evidence type="ECO:0000313" key="5">
    <source>
        <dbReference type="Proteomes" id="UP000240624"/>
    </source>
</evidence>
<dbReference type="Pfam" id="PF09722">
    <property type="entry name" value="Xre_MbcA_ParS_C"/>
    <property type="match status" value="1"/>
</dbReference>
<dbReference type="AlphaFoldDB" id="A0A1X6ZS32"/>
<evidence type="ECO:0000313" key="4">
    <source>
        <dbReference type="Proteomes" id="UP000193495"/>
    </source>
</evidence>
<evidence type="ECO:0000313" key="3">
    <source>
        <dbReference type="EMBL" id="SLN59636.1"/>
    </source>
</evidence>
<accession>A0A1X6ZS32</accession>
<proteinExistence type="predicted"/>
<dbReference type="Proteomes" id="UP000193495">
    <property type="component" value="Unassembled WGS sequence"/>
</dbReference>
<name>A0A1X6ZS32_9RHOB</name>
<dbReference type="OrthoDB" id="117888at2"/>
<reference evidence="3 4" key="1">
    <citation type="submission" date="2017-03" db="EMBL/GenBank/DDBJ databases">
        <authorList>
            <person name="Afonso C.L."/>
            <person name="Miller P.J."/>
            <person name="Scott M.A."/>
            <person name="Spackman E."/>
            <person name="Goraichik I."/>
            <person name="Dimitrov K.M."/>
            <person name="Suarez D.L."/>
            <person name="Swayne D.E."/>
        </authorList>
    </citation>
    <scope>NUCLEOTIDE SEQUENCE [LARGE SCALE GENOMIC DNA]</scope>
    <source>
        <strain evidence="3 4">CECT 8367</strain>
    </source>
</reference>
<evidence type="ECO:0000313" key="2">
    <source>
        <dbReference type="EMBL" id="PSK84062.1"/>
    </source>
</evidence>
<dbReference type="RefSeq" id="WP_085897171.1">
    <property type="nucleotide sequence ID" value="NZ_FWFY01000009.1"/>
</dbReference>
<reference evidence="2 5" key="2">
    <citation type="submission" date="2018-03" db="EMBL/GenBank/DDBJ databases">
        <title>Genomic Encyclopedia of Archaeal and Bacterial Type Strains, Phase II (KMG-II): from individual species to whole genera.</title>
        <authorList>
            <person name="Goeker M."/>
        </authorList>
    </citation>
    <scope>NUCLEOTIDE SEQUENCE [LARGE SCALE GENOMIC DNA]</scope>
    <source>
        <strain evidence="2 5">DSM 29956</strain>
    </source>
</reference>
<dbReference type="InterPro" id="IPR024467">
    <property type="entry name" value="Xre/MbcA/ParS-like_toxin-bd"/>
</dbReference>